<dbReference type="CDD" id="cd06121">
    <property type="entry name" value="cupin_YML079wp"/>
    <property type="match status" value="1"/>
</dbReference>
<name>A0ABQ2C247_9FLAO</name>
<dbReference type="InterPro" id="IPR011051">
    <property type="entry name" value="RmlC_Cupin_sf"/>
</dbReference>
<evidence type="ECO:0000313" key="3">
    <source>
        <dbReference type="Proteomes" id="UP000624701"/>
    </source>
</evidence>
<dbReference type="SUPFAM" id="SSF51182">
    <property type="entry name" value="RmlC-like cupins"/>
    <property type="match status" value="1"/>
</dbReference>
<evidence type="ECO:0000313" key="2">
    <source>
        <dbReference type="EMBL" id="GGI57828.1"/>
    </source>
</evidence>
<dbReference type="EMBL" id="BMDQ01000003">
    <property type="protein sequence ID" value="GGI57828.1"/>
    <property type="molecule type" value="Genomic_DNA"/>
</dbReference>
<sequence>MEALEKIIQKLELQPHPEGGFFKETYRSQGVISKSSLPQVFQGERNHSTCIYYLLKSDDFSAFHKINQDEIWHFYLGDAIELHMISEEGVLNTINVGRDILNNEVLQVVVPKNCWFAARVINPNSYGLVGCTVSPGFDFKDFTLASYNRLASKFPQHKDIIKAFTRQ</sequence>
<dbReference type="InterPro" id="IPR009327">
    <property type="entry name" value="Cupin_DUF985"/>
</dbReference>
<protein>
    <recommendedName>
        <fullName evidence="1">DUF985 domain-containing protein</fullName>
    </recommendedName>
</protein>
<proteinExistence type="predicted"/>
<feature type="domain" description="DUF985" evidence="1">
    <location>
        <begin position="5"/>
        <end position="145"/>
    </location>
</feature>
<dbReference type="PANTHER" id="PTHR33387">
    <property type="entry name" value="RMLC-LIKE JELLY ROLL FOLD PROTEIN"/>
    <property type="match status" value="1"/>
</dbReference>
<gene>
    <name evidence="2" type="ORF">GCM10011444_21370</name>
</gene>
<dbReference type="PANTHER" id="PTHR33387:SF3">
    <property type="entry name" value="DUF985 DOMAIN-CONTAINING PROTEIN"/>
    <property type="match status" value="1"/>
</dbReference>
<accession>A0ABQ2C247</accession>
<dbReference type="RefSeq" id="WP_188374755.1">
    <property type="nucleotide sequence ID" value="NZ_BMDQ01000003.1"/>
</dbReference>
<comment type="caution">
    <text evidence="2">The sequence shown here is derived from an EMBL/GenBank/DDBJ whole genome shotgun (WGS) entry which is preliminary data.</text>
</comment>
<dbReference type="Proteomes" id="UP000624701">
    <property type="component" value="Unassembled WGS sequence"/>
</dbReference>
<dbReference type="Pfam" id="PF06172">
    <property type="entry name" value="Cupin_5"/>
    <property type="match status" value="1"/>
</dbReference>
<dbReference type="Gene3D" id="2.60.120.10">
    <property type="entry name" value="Jelly Rolls"/>
    <property type="match status" value="1"/>
</dbReference>
<organism evidence="2 3">
    <name type="scientific">Winogradskyella haliclonae</name>
    <dbReference type="NCBI Taxonomy" id="2048558"/>
    <lineage>
        <taxon>Bacteria</taxon>
        <taxon>Pseudomonadati</taxon>
        <taxon>Bacteroidota</taxon>
        <taxon>Flavobacteriia</taxon>
        <taxon>Flavobacteriales</taxon>
        <taxon>Flavobacteriaceae</taxon>
        <taxon>Winogradskyella</taxon>
    </lineage>
</organism>
<dbReference type="InterPro" id="IPR014710">
    <property type="entry name" value="RmlC-like_jellyroll"/>
</dbReference>
<reference evidence="3" key="1">
    <citation type="journal article" date="2019" name="Int. J. Syst. Evol. Microbiol.">
        <title>The Global Catalogue of Microorganisms (GCM) 10K type strain sequencing project: providing services to taxonomists for standard genome sequencing and annotation.</title>
        <authorList>
            <consortium name="The Broad Institute Genomics Platform"/>
            <consortium name="The Broad Institute Genome Sequencing Center for Infectious Disease"/>
            <person name="Wu L."/>
            <person name="Ma J."/>
        </authorList>
    </citation>
    <scope>NUCLEOTIDE SEQUENCE [LARGE SCALE GENOMIC DNA]</scope>
    <source>
        <strain evidence="3">CCM 8681</strain>
    </source>
</reference>
<keyword evidence="3" id="KW-1185">Reference proteome</keyword>
<evidence type="ECO:0000259" key="1">
    <source>
        <dbReference type="Pfam" id="PF06172"/>
    </source>
</evidence>
<dbReference type="InterPro" id="IPR039935">
    <property type="entry name" value="YML079W-like"/>
</dbReference>